<keyword evidence="4 7" id="KW-0547">Nucleotide-binding</keyword>
<name>A0A1J4MYF5_9CRYT</name>
<dbReference type="FunFam" id="1.10.510.10:FF:000624">
    <property type="entry name" value="Mitogen-activated protein kinase"/>
    <property type="match status" value="1"/>
</dbReference>
<sequence length="459" mass="52567">MTEILRKEVNSHDNLYHKSNLVFNINGYYKKSDIYKVDDILNYNRDDDEEDSHETMSSLQFSPLIATTQSPPQHAIGIFNCTSLKEAKKTLTYATESVIGHGSFGIVYRARILETGDYVAIKKVYQDKRYKHRELQIMRILDCHPSIVELYQAFYTVGEKQDDVYLNIVMECLGGSMYQLLKQCNNVSYKDSFPSCGNGLPIILVKLYSYQIFRALAYMSTLNVCHRDIKPQNLLLNPSSGILKVCDFGSAKRLLSNDMNVSYICSRFYRAPELIFGSTSYTTAVDIWSAGCVVYELMTGKPLFSGESGVDQLVEIIKLLGTPNKEQVSDMNPAYTKFEFPSIVPTPWSLILPEGVNGTDKMHIIDFLSRILVYSPQKRLKPLEALAHPFFDELRTSGPNIIVPIISLNNKKNNYQSDCKNTHTLNINFLFNFTQKEKDLYNTDIIERISPEWYKMDYK</sequence>
<dbReference type="EMBL" id="LRBS01000008">
    <property type="protein sequence ID" value="OII78108.1"/>
    <property type="molecule type" value="Genomic_DNA"/>
</dbReference>
<dbReference type="InterPro" id="IPR008271">
    <property type="entry name" value="Ser/Thr_kinase_AS"/>
</dbReference>
<dbReference type="SMART" id="SM00220">
    <property type="entry name" value="S_TKc"/>
    <property type="match status" value="1"/>
</dbReference>
<dbReference type="Gene3D" id="1.10.510.10">
    <property type="entry name" value="Transferase(Phosphotransferase) domain 1"/>
    <property type="match status" value="1"/>
</dbReference>
<evidence type="ECO:0000256" key="2">
    <source>
        <dbReference type="ARBA" id="ARBA00022527"/>
    </source>
</evidence>
<dbReference type="InterPro" id="IPR039192">
    <property type="entry name" value="STKc_GSK3"/>
</dbReference>
<evidence type="ECO:0000256" key="8">
    <source>
        <dbReference type="RuleBase" id="RU000304"/>
    </source>
</evidence>
<gene>
    <name evidence="10" type="ORF">cand_036400</name>
</gene>
<dbReference type="PANTHER" id="PTHR24057">
    <property type="entry name" value="GLYCOGEN SYNTHASE KINASE-3 ALPHA"/>
    <property type="match status" value="1"/>
</dbReference>
<dbReference type="Gene3D" id="3.30.200.20">
    <property type="entry name" value="Phosphorylase Kinase, domain 1"/>
    <property type="match status" value="1"/>
</dbReference>
<dbReference type="Pfam" id="PF00069">
    <property type="entry name" value="Pkinase"/>
    <property type="match status" value="1"/>
</dbReference>
<dbReference type="AlphaFoldDB" id="A0A1J4MYF5"/>
<dbReference type="PROSITE" id="PS50011">
    <property type="entry name" value="PROTEIN_KINASE_DOM"/>
    <property type="match status" value="1"/>
</dbReference>
<organism evidence="10 11">
    <name type="scientific">Cryptosporidium andersoni</name>
    <dbReference type="NCBI Taxonomy" id="117008"/>
    <lineage>
        <taxon>Eukaryota</taxon>
        <taxon>Sar</taxon>
        <taxon>Alveolata</taxon>
        <taxon>Apicomplexa</taxon>
        <taxon>Conoidasida</taxon>
        <taxon>Coccidia</taxon>
        <taxon>Eucoccidiorida</taxon>
        <taxon>Eimeriorina</taxon>
        <taxon>Cryptosporidiidae</taxon>
        <taxon>Cryptosporidium</taxon>
    </lineage>
</organism>
<feature type="binding site" evidence="7">
    <location>
        <position position="123"/>
    </location>
    <ligand>
        <name>ATP</name>
        <dbReference type="ChEBI" id="CHEBI:30616"/>
    </ligand>
</feature>
<dbReference type="GO" id="GO:0005524">
    <property type="term" value="F:ATP binding"/>
    <property type="evidence" value="ECO:0007669"/>
    <property type="project" value="UniProtKB-UniRule"/>
</dbReference>
<keyword evidence="3" id="KW-0808">Transferase</keyword>
<protein>
    <submittedName>
        <fullName evidence="10">Protein kinase domain-containing protein</fullName>
    </submittedName>
</protein>
<comment type="caution">
    <text evidence="10">The sequence shown here is derived from an EMBL/GenBank/DDBJ whole genome shotgun (WGS) entry which is preliminary data.</text>
</comment>
<evidence type="ECO:0000256" key="5">
    <source>
        <dbReference type="ARBA" id="ARBA00022777"/>
    </source>
</evidence>
<keyword evidence="6 7" id="KW-0067">ATP-binding</keyword>
<dbReference type="GO" id="GO:0005634">
    <property type="term" value="C:nucleus"/>
    <property type="evidence" value="ECO:0007669"/>
    <property type="project" value="TreeGrafter"/>
</dbReference>
<dbReference type="PROSITE" id="PS00107">
    <property type="entry name" value="PROTEIN_KINASE_ATP"/>
    <property type="match status" value="1"/>
</dbReference>
<dbReference type="GO" id="GO:0004674">
    <property type="term" value="F:protein serine/threonine kinase activity"/>
    <property type="evidence" value="ECO:0007669"/>
    <property type="project" value="UniProtKB-KW"/>
</dbReference>
<dbReference type="InterPro" id="IPR017441">
    <property type="entry name" value="Protein_kinase_ATP_BS"/>
</dbReference>
<dbReference type="CDD" id="cd14137">
    <property type="entry name" value="STKc_GSK3"/>
    <property type="match status" value="1"/>
</dbReference>
<dbReference type="GO" id="GO:0007165">
    <property type="term" value="P:signal transduction"/>
    <property type="evidence" value="ECO:0007669"/>
    <property type="project" value="TreeGrafter"/>
</dbReference>
<keyword evidence="2 8" id="KW-0723">Serine/threonine-protein kinase</keyword>
<dbReference type="GO" id="GO:0005737">
    <property type="term" value="C:cytoplasm"/>
    <property type="evidence" value="ECO:0007669"/>
    <property type="project" value="TreeGrafter"/>
</dbReference>
<evidence type="ECO:0000256" key="4">
    <source>
        <dbReference type="ARBA" id="ARBA00022741"/>
    </source>
</evidence>
<evidence type="ECO:0000256" key="7">
    <source>
        <dbReference type="PROSITE-ProRule" id="PRU10141"/>
    </source>
</evidence>
<dbReference type="PROSITE" id="PS00108">
    <property type="entry name" value="PROTEIN_KINASE_ST"/>
    <property type="match status" value="1"/>
</dbReference>
<feature type="domain" description="Protein kinase" evidence="9">
    <location>
        <begin position="93"/>
        <end position="391"/>
    </location>
</feature>
<evidence type="ECO:0000256" key="1">
    <source>
        <dbReference type="ARBA" id="ARBA00005527"/>
    </source>
</evidence>
<keyword evidence="11" id="KW-1185">Reference proteome</keyword>
<dbReference type="InterPro" id="IPR050591">
    <property type="entry name" value="GSK-3"/>
</dbReference>
<dbReference type="GO" id="GO:0030154">
    <property type="term" value="P:cell differentiation"/>
    <property type="evidence" value="ECO:0007669"/>
    <property type="project" value="TreeGrafter"/>
</dbReference>
<keyword evidence="5 10" id="KW-0418">Kinase</keyword>
<dbReference type="PANTHER" id="PTHR24057:SF0">
    <property type="entry name" value="PROTEIN KINASE SHAGGY-RELATED"/>
    <property type="match status" value="1"/>
</dbReference>
<evidence type="ECO:0000313" key="10">
    <source>
        <dbReference type="EMBL" id="OII78108.1"/>
    </source>
</evidence>
<dbReference type="GeneID" id="92367824"/>
<dbReference type="OrthoDB" id="272141at2759"/>
<evidence type="ECO:0000259" key="9">
    <source>
        <dbReference type="PROSITE" id="PS50011"/>
    </source>
</evidence>
<evidence type="ECO:0000313" key="11">
    <source>
        <dbReference type="Proteomes" id="UP000186804"/>
    </source>
</evidence>
<proteinExistence type="inferred from homology"/>
<dbReference type="SUPFAM" id="SSF56112">
    <property type="entry name" value="Protein kinase-like (PK-like)"/>
    <property type="match status" value="1"/>
</dbReference>
<dbReference type="RefSeq" id="XP_067069954.1">
    <property type="nucleotide sequence ID" value="XM_067213866.1"/>
</dbReference>
<evidence type="ECO:0000256" key="3">
    <source>
        <dbReference type="ARBA" id="ARBA00022679"/>
    </source>
</evidence>
<dbReference type="Proteomes" id="UP000186804">
    <property type="component" value="Unassembled WGS sequence"/>
</dbReference>
<accession>A0A1J4MYF5</accession>
<reference evidence="10 11" key="1">
    <citation type="submission" date="2016-10" db="EMBL/GenBank/DDBJ databases">
        <title>Reductive evolution of mitochondrial metabolism and differential evolution of invasion-related proteins in Cryptosporidium.</title>
        <authorList>
            <person name="Liu S."/>
            <person name="Roellig D.M."/>
            <person name="Guo Y."/>
            <person name="Li N."/>
            <person name="Frace M.A."/>
            <person name="Tang K."/>
            <person name="Zhang L."/>
            <person name="Feng Y."/>
            <person name="Xiao L."/>
        </authorList>
    </citation>
    <scope>NUCLEOTIDE SEQUENCE [LARGE SCALE GENOMIC DNA]</scope>
    <source>
        <strain evidence="10">30847</strain>
    </source>
</reference>
<dbReference type="VEuPathDB" id="CryptoDB:cand_036400"/>
<evidence type="ECO:0000256" key="6">
    <source>
        <dbReference type="ARBA" id="ARBA00022840"/>
    </source>
</evidence>
<dbReference type="InterPro" id="IPR011009">
    <property type="entry name" value="Kinase-like_dom_sf"/>
</dbReference>
<comment type="similarity">
    <text evidence="1">Belongs to the protein kinase superfamily. CMGC Ser/Thr protein kinase family. GSK-3 subfamily.</text>
</comment>
<dbReference type="InterPro" id="IPR000719">
    <property type="entry name" value="Prot_kinase_dom"/>
</dbReference>